<dbReference type="Gene3D" id="3.40.50.150">
    <property type="entry name" value="Vaccinia Virus protein VP39"/>
    <property type="match status" value="2"/>
</dbReference>
<protein>
    <submittedName>
        <fullName evidence="4">RNA methylase</fullName>
    </submittedName>
</protein>
<dbReference type="RefSeq" id="WP_085378395.1">
    <property type="nucleotide sequence ID" value="NZ_CP020612.1"/>
</dbReference>
<dbReference type="InterPro" id="IPR053943">
    <property type="entry name" value="RlmKL-like_Mtase_CS"/>
</dbReference>
<gene>
    <name evidence="4" type="ORF">B0A89_12265</name>
</gene>
<keyword evidence="5" id="KW-1185">Reference proteome</keyword>
<dbReference type="AlphaFoldDB" id="A0A1W6CZI4"/>
<dbReference type="PANTHER" id="PTHR13370:SF3">
    <property type="entry name" value="TRNA (GUANINE(10)-N2)-METHYLTRANSFERASE HOMOLOG"/>
    <property type="match status" value="1"/>
</dbReference>
<dbReference type="KEGG" id="pcon:B0A89_12265"/>
<keyword evidence="1 4" id="KW-0489">Methyltransferase</keyword>
<dbReference type="EMBL" id="CP020612">
    <property type="protein sequence ID" value="ARJ70277.1"/>
    <property type="molecule type" value="Genomic_DNA"/>
</dbReference>
<reference evidence="4 5" key="1">
    <citation type="submission" date="2017-03" db="EMBL/GenBank/DDBJ databases">
        <title>Genome sequence of Paracoccus contaminans isolated from a water microcosm.</title>
        <authorList>
            <person name="Aurass P."/>
            <person name="Karste S."/>
            <person name="Trost E."/>
            <person name="Glaeser S.P."/>
            <person name="Kaempfer P."/>
            <person name="Flieger A."/>
        </authorList>
    </citation>
    <scope>NUCLEOTIDE SEQUENCE [LARGE SCALE GENOMIC DNA]</scope>
    <source>
        <strain evidence="5">RKI 16-01929T\LMG 29738T\CCM 8701T\CIP 111112T</strain>
    </source>
</reference>
<dbReference type="Proteomes" id="UP000193017">
    <property type="component" value="Chromosome"/>
</dbReference>
<dbReference type="OrthoDB" id="8901552at2"/>
<dbReference type="GO" id="GO:0032259">
    <property type="term" value="P:methylation"/>
    <property type="evidence" value="ECO:0007669"/>
    <property type="project" value="UniProtKB-KW"/>
</dbReference>
<proteinExistence type="predicted"/>
<dbReference type="SUPFAM" id="SSF53335">
    <property type="entry name" value="S-adenosyl-L-methionine-dependent methyltransferases"/>
    <property type="match status" value="1"/>
</dbReference>
<evidence type="ECO:0000256" key="1">
    <source>
        <dbReference type="ARBA" id="ARBA00022603"/>
    </source>
</evidence>
<keyword evidence="2" id="KW-0808">Transferase</keyword>
<dbReference type="REBASE" id="198849">
    <property type="entry name" value="M1.PcoRK1I"/>
</dbReference>
<evidence type="ECO:0000259" key="3">
    <source>
        <dbReference type="Pfam" id="PF01170"/>
    </source>
</evidence>
<evidence type="ECO:0000313" key="4">
    <source>
        <dbReference type="EMBL" id="ARJ70277.1"/>
    </source>
</evidence>
<dbReference type="InterPro" id="IPR000241">
    <property type="entry name" value="RlmKL-like_Mtase"/>
</dbReference>
<dbReference type="PROSITE" id="PS01261">
    <property type="entry name" value="UPF0020"/>
    <property type="match status" value="1"/>
</dbReference>
<evidence type="ECO:0000313" key="5">
    <source>
        <dbReference type="Proteomes" id="UP000193017"/>
    </source>
</evidence>
<dbReference type="Pfam" id="PF01170">
    <property type="entry name" value="UPF0020"/>
    <property type="match status" value="1"/>
</dbReference>
<dbReference type="PANTHER" id="PTHR13370">
    <property type="entry name" value="RNA METHYLASE-RELATED"/>
    <property type="match status" value="1"/>
</dbReference>
<dbReference type="InterPro" id="IPR029063">
    <property type="entry name" value="SAM-dependent_MTases_sf"/>
</dbReference>
<evidence type="ECO:0000256" key="2">
    <source>
        <dbReference type="ARBA" id="ARBA00022679"/>
    </source>
</evidence>
<dbReference type="STRING" id="1945662.B0A89_12265"/>
<accession>A0A1W6CZI4</accession>
<organism evidence="4 5">
    <name type="scientific">Paracoccus contaminans</name>
    <dbReference type="NCBI Taxonomy" id="1945662"/>
    <lineage>
        <taxon>Bacteria</taxon>
        <taxon>Pseudomonadati</taxon>
        <taxon>Pseudomonadota</taxon>
        <taxon>Alphaproteobacteria</taxon>
        <taxon>Rhodobacterales</taxon>
        <taxon>Paracoccaceae</taxon>
        <taxon>Paracoccus</taxon>
    </lineage>
</organism>
<name>A0A1W6CZI4_9RHOB</name>
<sequence length="494" mass="55290">MRLRWHNYKYYPYEKELASREVTSLICPSGANEVQDGLDLREARPGSGAERLTYFKGYENGSGFTSTVQAELEETARNGKNRQATRYSVHGLHEYKGKFNPQVAKALLNIFKVEPGQTVLDPFCGSGTTLIECCHLGVDAVGTDINPLAVFLSNAKLLGLSVPPCELRKAHKNISAQLRSFDGRKAPQSSAARREYLLKWFDPEIYDEIEGVRAIILDIAGEMSPIFLSVASNLLREYSQQDPRDLRIRRRTSPLPSNSFTSALLDALPQIIDRILSARELIGSRAPLGRAVLCDVSELTADSAMRKFDAAITSPPYAMALPYIDTQRLSLVWLDLLAPNQILELEASLIGSRELRGNSKRELPQLLASNEAELPDQEYELCIKLEDLLGEEDGFRRRAVPSLLYRYFASMKANFSSVNRLMREGAPYALIVGHNHTTIGGVRHDIDTPEHLSRLANAVGWKVEELIPLQTYRRYGYHVSNAVAAETLIILRKE</sequence>
<feature type="domain" description="Ribosomal RNA large subunit methyltransferase K/L-like methyltransferase" evidence="3">
    <location>
        <begin position="95"/>
        <end position="143"/>
    </location>
</feature>
<dbReference type="GO" id="GO:0005737">
    <property type="term" value="C:cytoplasm"/>
    <property type="evidence" value="ECO:0007669"/>
    <property type="project" value="TreeGrafter"/>
</dbReference>
<dbReference type="GO" id="GO:0008168">
    <property type="term" value="F:methyltransferase activity"/>
    <property type="evidence" value="ECO:0007669"/>
    <property type="project" value="UniProtKB-KW"/>
</dbReference>